<dbReference type="InterPro" id="IPR018936">
    <property type="entry name" value="PI3/4_kinase_CS"/>
</dbReference>
<keyword evidence="10 16" id="KW-0418">Kinase</keyword>
<gene>
    <name evidence="21" type="ORF">ARMOST_07151</name>
</gene>
<evidence type="ECO:0000256" key="5">
    <source>
        <dbReference type="ARBA" id="ARBA00014619"/>
    </source>
</evidence>
<proteinExistence type="inferred from homology"/>
<dbReference type="SUPFAM" id="SSF56112">
    <property type="entry name" value="Protein kinase-like (PK-like)"/>
    <property type="match status" value="1"/>
</dbReference>
<comment type="function">
    <text evidence="13 16">Serine/threonine protein kinase which activates checkpoint signaling upon genotoxic stresses such as ionizing radiation (IR), ultraviolet light (UV), or DNA replication stalling, thereby acting as a DNA damage sensor. Recognizes the substrate consensus sequence [ST]-Q. Phosphorylates histone H2A to form H2AS128ph (gamma-H2A) at sites of DNA damage, involved in the regulation of DNA damage response mechanism. Required for the control of telomere length and genome stability.</text>
</comment>
<dbReference type="GO" id="GO:0106310">
    <property type="term" value="F:protein serine kinase activity"/>
    <property type="evidence" value="ECO:0007669"/>
    <property type="project" value="RHEA"/>
</dbReference>
<evidence type="ECO:0000313" key="22">
    <source>
        <dbReference type="Proteomes" id="UP000219338"/>
    </source>
</evidence>
<keyword evidence="7 16" id="KW-0808">Transferase</keyword>
<feature type="domain" description="FAT" evidence="19">
    <location>
        <begin position="1898"/>
        <end position="2484"/>
    </location>
</feature>
<dbReference type="PANTHER" id="PTHR37079">
    <property type="entry name" value="SERINE/THREONINE-PROTEIN KINASE ATM"/>
    <property type="match status" value="1"/>
</dbReference>
<dbReference type="PROSITE" id="PS51190">
    <property type="entry name" value="FATC"/>
    <property type="match status" value="1"/>
</dbReference>
<dbReference type="Gene3D" id="1.10.1070.11">
    <property type="entry name" value="Phosphatidylinositol 3-/4-kinase, catalytic domain"/>
    <property type="match status" value="1"/>
</dbReference>
<evidence type="ECO:0000256" key="15">
    <source>
        <dbReference type="ARBA" id="ARBA00048679"/>
    </source>
</evidence>
<dbReference type="PROSITE" id="PS51189">
    <property type="entry name" value="FAT"/>
    <property type="match status" value="1"/>
</dbReference>
<dbReference type="Pfam" id="PF00454">
    <property type="entry name" value="PI3_PI4_kinase"/>
    <property type="match status" value="1"/>
</dbReference>
<evidence type="ECO:0000259" key="19">
    <source>
        <dbReference type="PROSITE" id="PS51189"/>
    </source>
</evidence>
<evidence type="ECO:0000256" key="11">
    <source>
        <dbReference type="ARBA" id="ARBA00022840"/>
    </source>
</evidence>
<comment type="catalytic activity">
    <reaction evidence="14 16">
        <text>L-threonyl-[protein] + ATP = O-phospho-L-threonyl-[protein] + ADP + H(+)</text>
        <dbReference type="Rhea" id="RHEA:46608"/>
        <dbReference type="Rhea" id="RHEA-COMP:11060"/>
        <dbReference type="Rhea" id="RHEA-COMP:11605"/>
        <dbReference type="ChEBI" id="CHEBI:15378"/>
        <dbReference type="ChEBI" id="CHEBI:30013"/>
        <dbReference type="ChEBI" id="CHEBI:30616"/>
        <dbReference type="ChEBI" id="CHEBI:61977"/>
        <dbReference type="ChEBI" id="CHEBI:456216"/>
        <dbReference type="EC" id="2.7.11.1"/>
    </reaction>
</comment>
<dbReference type="Gene3D" id="3.30.1010.10">
    <property type="entry name" value="Phosphatidylinositol 3-kinase Catalytic Subunit, Chain A, domain 4"/>
    <property type="match status" value="1"/>
</dbReference>
<dbReference type="CDD" id="cd05171">
    <property type="entry name" value="PIKKc_ATM"/>
    <property type="match status" value="1"/>
</dbReference>
<dbReference type="OrthoDB" id="381190at2759"/>
<evidence type="ECO:0000256" key="13">
    <source>
        <dbReference type="ARBA" id="ARBA00025079"/>
    </source>
</evidence>
<dbReference type="InterPro" id="IPR044107">
    <property type="entry name" value="PIKKc_ATM"/>
</dbReference>
<evidence type="ECO:0000256" key="3">
    <source>
        <dbReference type="ARBA" id="ARBA00011370"/>
    </source>
</evidence>
<dbReference type="InterPro" id="IPR000403">
    <property type="entry name" value="PI3/4_kinase_cat_dom"/>
</dbReference>
<dbReference type="GO" id="GO:0035556">
    <property type="term" value="P:intracellular signal transduction"/>
    <property type="evidence" value="ECO:0007669"/>
    <property type="project" value="UniProtKB-ARBA"/>
</dbReference>
<dbReference type="InterPro" id="IPR021668">
    <property type="entry name" value="TAN"/>
</dbReference>
<evidence type="ECO:0000313" key="21">
    <source>
        <dbReference type="EMBL" id="SJL03794.1"/>
    </source>
</evidence>
<keyword evidence="16" id="KW-0156">Chromatin regulator</keyword>
<keyword evidence="22" id="KW-1185">Reference proteome</keyword>
<comment type="catalytic activity">
    <reaction evidence="15">
        <text>L-seryl-[protein] + ATP = O-phospho-L-seryl-[protein] + ADP + H(+)</text>
        <dbReference type="Rhea" id="RHEA:17989"/>
        <dbReference type="Rhea" id="RHEA-COMP:9863"/>
        <dbReference type="Rhea" id="RHEA-COMP:11604"/>
        <dbReference type="ChEBI" id="CHEBI:15378"/>
        <dbReference type="ChEBI" id="CHEBI:29999"/>
        <dbReference type="ChEBI" id="CHEBI:30616"/>
        <dbReference type="ChEBI" id="CHEBI:83421"/>
        <dbReference type="ChEBI" id="CHEBI:456216"/>
        <dbReference type="EC" id="2.7.11.1"/>
    </reaction>
</comment>
<dbReference type="GO" id="GO:0006325">
    <property type="term" value="P:chromatin organization"/>
    <property type="evidence" value="ECO:0007669"/>
    <property type="project" value="UniProtKB-KW"/>
</dbReference>
<dbReference type="EMBL" id="FUEG01000004">
    <property type="protein sequence ID" value="SJL03794.1"/>
    <property type="molecule type" value="Genomic_DNA"/>
</dbReference>
<dbReference type="Pfam" id="PF25030">
    <property type="entry name" value="M-HEAT_ATR"/>
    <property type="match status" value="1"/>
</dbReference>
<reference evidence="22" key="1">
    <citation type="journal article" date="2017" name="Nat. Ecol. Evol.">
        <title>Genome expansion and lineage-specific genetic innovations in the forest pathogenic fungi Armillaria.</title>
        <authorList>
            <person name="Sipos G."/>
            <person name="Prasanna A.N."/>
            <person name="Walter M.C."/>
            <person name="O'Connor E."/>
            <person name="Balint B."/>
            <person name="Krizsan K."/>
            <person name="Kiss B."/>
            <person name="Hess J."/>
            <person name="Varga T."/>
            <person name="Slot J."/>
            <person name="Riley R."/>
            <person name="Boka B."/>
            <person name="Rigling D."/>
            <person name="Barry K."/>
            <person name="Lee J."/>
            <person name="Mihaltcheva S."/>
            <person name="LaButti K."/>
            <person name="Lipzen A."/>
            <person name="Waldron R."/>
            <person name="Moloney N.M."/>
            <person name="Sperisen C."/>
            <person name="Kredics L."/>
            <person name="Vagvoelgyi C."/>
            <person name="Patrignani A."/>
            <person name="Fitzpatrick D."/>
            <person name="Nagy I."/>
            <person name="Doyle S."/>
            <person name="Anderson J.B."/>
            <person name="Grigoriev I.V."/>
            <person name="Gueldener U."/>
            <person name="Muensterkoetter M."/>
            <person name="Nagy L.G."/>
        </authorList>
    </citation>
    <scope>NUCLEOTIDE SEQUENCE [LARGE SCALE GENOMIC DNA]</scope>
    <source>
        <strain evidence="22">C18/9</strain>
    </source>
</reference>
<evidence type="ECO:0000256" key="8">
    <source>
        <dbReference type="ARBA" id="ARBA00022741"/>
    </source>
</evidence>
<dbReference type="SMART" id="SM01343">
    <property type="entry name" value="FATC"/>
    <property type="match status" value="1"/>
</dbReference>
<feature type="domain" description="FATC" evidence="20">
    <location>
        <begin position="2938"/>
        <end position="2970"/>
    </location>
</feature>
<dbReference type="InterPro" id="IPR016024">
    <property type="entry name" value="ARM-type_fold"/>
</dbReference>
<dbReference type="GO" id="GO:0000781">
    <property type="term" value="C:chromosome, telomeric region"/>
    <property type="evidence" value="ECO:0007669"/>
    <property type="project" value="UniProtKB-SubCell"/>
</dbReference>
<dbReference type="Pfam" id="PF11640">
    <property type="entry name" value="TAN"/>
    <property type="match status" value="1"/>
</dbReference>
<keyword evidence="6 16" id="KW-0723">Serine/threonine-protein kinase</keyword>
<dbReference type="STRING" id="47428.A0A284R507"/>
<evidence type="ECO:0000259" key="18">
    <source>
        <dbReference type="PROSITE" id="PS50290"/>
    </source>
</evidence>
<dbReference type="GO" id="GO:0004674">
    <property type="term" value="F:protein serine/threonine kinase activity"/>
    <property type="evidence" value="ECO:0007669"/>
    <property type="project" value="UniProtKB-KW"/>
</dbReference>
<sequence length="2970" mass="335387">MSVRETIRRHLRDVESDALRTRMSAVGNLKDLLVQPNVVRHLDEQLWRQVFESLFFCFSKEKTYADKKDAAAPGKRMESVADVIRTIVDHAYTHFLSKSVKLIIDGSMKSMRSQGALIPSVGLSFLKILTCLVKHGPHADHLARDKWTSLVERAFNILLGDSLTYKFSTDTEEEDVPNDPSTQSSSSKRRKLQNIRRIMSASPEQMQCGELLVSLMRIPSANDYILNSDAPQLAAFILDRLHRYLELYSKPSSDYLKLLLASLSHIALNRRHATVDFARKAWRHLTAPSVWNMKESNMLPDLISVLHVLYPFMTAKDPDDTYSWTSDLWSTLDRMKEAPGCKWNEFSIESLRLGFNGSLSNEEEEEEEEMGTAFVARSFRVGQKFGHVQAFLWTALKLQADAVAKLYLLRESMVSVDRTRTKRSRLNQDEHDPMSEILTDVESNSVTAFQRLLFIIDYHWSVLHGDLQKRLITVLLGALQVDNSAIQSWAFLCIAAIAHADRLESQRPPSGGSSLDRTLICDQLVWETIWTNAMRRATTSGVCRAACHAARALLLHVDSHTHKFNHPPLHAPQILADIEMLTKDLEVQGPNYPYDSVCLFLSRCLGIASQDVRLYRMQLEDKVLTWLIGCWKLGRIVDGEIPCYMVKDPIHLLETICGFSRRTDVVCRALLPVSELVQVVEQEKRAQVIRDFLLDAKLPQFVPSNKGTKVIPSYPSKPLPQETALLTMGHRQRRISKFLLELLERIHQKWKVRTEAKQPHSATGVRLCLDFAVIALCFQCSLIHNGMKLDILTVKEAGKVIALLLPLLRETPWTTAEKAAVIQALEPLISTGEPPSDDIPFVDLLPPDINSGIRARVLQDLVSDPQQYLDQKRSSRMDFQRIVWRTLEDDHLQVVKATMLGMLRILAGYQVQDDAMDVDFGPVRTGSRQLSDWDDVANVRLVADTCMSFLATVPILQSSSGEPTRDTELTDIVLKCQEDHSDRFILLCSVLGRKFRCKTLHLGVEVLKNFLDAIADLSDKYPYARDEKYQLLVGQFLESILLIWIPIYEGKSPSSETGGQLLSQMALALKAGNIKSWKVRDTLARLYDRFVVENPSLSGWPFYEGEEDDPDEIVVSPDTLLPLVGGDVDVRVRFRAAVANAHLFSFAQKTERDPNLVYAGIKCHYAVNLDDYEGMLTRMLSLANIIIVSSAARRLSYWHLIEPALFEDTFTTHIESILRSVTQRLGLTSPSQLFEAYASSLAYSIIAAKKDGLKFPPHILGYENRKECAHATFPLFTPSNVLAETAGDPATAILGQRQFENHCKVIQKPVAAGIKDCFGDIVGQHLLLKPPKSSPDEGTLDPLLLQRTRAESATAFHVLLASKLDAVVSAILHTMLDYDCSPTGAIVSALRDVDVKKGKMAQIFIALVKYRRAENFITHQPTLPCYTVSTILQCLEWLRGTAPWKDHEMSLTYHVLQDLFFGIEKSFLINEQVRLLNSICVWVAYLHEMFENPTLLHVLMRGTISLMRHSDLARGAQSILNWSFMRYRQRAQTNRRFPDILIGVCRLAYDFSLASEPSTKELGHDLRQWIDKQAVMVSQVAELRNQVLLALPAWSHRAGGALEELIRDIKASFVSHSLNDSAITSNKFRFAVALADHAVKKQYGEDEFANTDFWRLKENIPESNSLSREDVDAFANLLIWNKGLIRGFGSDLLTPRKHEPSRGDPLPAIISSLLKLLGGSDVSRRHVACRTLRSIAGVSGISTLDKGFTEEVRYLEDFSFDPISRPTADINELSSEAYLESSKDFVSWIGLICTLLSDLSASKHPNFAQISPVLKSDALFAEDMLPILVQYLLQGSDRQKYCETLSRYFESVLRFKHAAMPCVRSIIDIVLHLRKIPPPQPSSDLLGYNKWLAIDFVLLARNAITCGSYTTAVLFLELAAENGSRNLAEDTLVEQIMYHIYSNIDEPDGFYGIKPLDLRKFLINGFHHENQWDKAFRFHGAALEAGSKDPRDMEGLLQSIHAFGFNHLANKTAQNFFGDMSTCLNYQLGWRTETWDLPEREQEQSSDSSLYFALRAIHVQRDQDVGHDVVRRAMFREMERLRNLGSENVAQIREVIQTLVCLYQISQSTYEPFPTLVLSKNTDMREWASFTRVEAGIEFHLVESIMATRLSIIRSVRRREERQQMGDMTSDFLQTLLEVEKQCLLHISQVARREQQVQLALNSVIYAEKLMKPITFDVSEEFACVLWAQNEQKRAVEFLRSLRDSQSAPLHDASKLAAMNACLGTWTAEACLEKPSVIWRDFFLPASEVIAKCINETNGDSCAAVFHACAIFAAQQYQTIVKSPDSIRFKVYVQRKQQEIENRTSQRSRSGAELRELEKAKLVLEHDTARYGQILHERDTFLEHAITMYASCLYLSDRFDDDAPIRLCSLWLANFDEETLQASVSAAIRRIPSRKFIFLAHQLSARLSAKDQCNAQKTLKHLMMRMCTEHPFHSLYQVFCLKTETGSTMKSTSSQREIWADRRAAAMTIFNQLAAKQPEIAKRTHDVDLLCDVSLGWATYGIKNDQKYAKSPHKDGHFPFPSGEGLKILKLTGPGNGRSLDAPIMTAHTPIDLTMKYENCAWFNHFDTVFYTAGGINLPKITTCFDTKGNPYKQLFKGEGNDDLRQDAVMEQVFDLVNVVLDHDRETKRRNLHVRSYKVIPLSSQAGVLEFVPNTSPMRSWLVPAHSRYGPRMGKGGPGPLLTKAQAKNDLRAVLAEYNAIISRHPPVMRHYFTERHKSPTAWFTMRLNYTRSVATTSIVGHVLGLGDRHTSNILMDNSSGAVVHIDLGIAFDQGKLLRVPERVPFRMTPDMVDGMGIAGTNGVFQRCAEETLRVLREGSDVIMTILEVFRYDPLHTWTMSDYKVKAAQPTDSNPNGNSTMADQMHKPLMGIGIDMSSGGAEEAADRALSGVARKLEKTLSVASTVSGLVTEAKDPENLSQMFPGWQPWL</sequence>
<evidence type="ECO:0000256" key="17">
    <source>
        <dbReference type="SAM" id="MobiDB-lite"/>
    </source>
</evidence>
<dbReference type="GO" id="GO:0005524">
    <property type="term" value="F:ATP binding"/>
    <property type="evidence" value="ECO:0007669"/>
    <property type="project" value="UniProtKB-KW"/>
</dbReference>
<dbReference type="InterPro" id="IPR038980">
    <property type="entry name" value="ATM_plant"/>
</dbReference>
<dbReference type="OMA" id="DVRLYRM"/>
<dbReference type="PANTHER" id="PTHR37079:SF4">
    <property type="entry name" value="SERINE_THREONINE-PROTEIN KINASE ATM"/>
    <property type="match status" value="1"/>
</dbReference>
<feature type="region of interest" description="Disordered" evidence="17">
    <location>
        <begin position="169"/>
        <end position="192"/>
    </location>
</feature>
<keyword evidence="16" id="KW-0158">Chromosome</keyword>
<keyword evidence="11 16" id="KW-0067">ATP-binding</keyword>
<dbReference type="SUPFAM" id="SSF48371">
    <property type="entry name" value="ARM repeat"/>
    <property type="match status" value="3"/>
</dbReference>
<dbReference type="EC" id="2.7.11.1" evidence="4 16"/>
<evidence type="ECO:0000259" key="20">
    <source>
        <dbReference type="PROSITE" id="PS51190"/>
    </source>
</evidence>
<evidence type="ECO:0000256" key="10">
    <source>
        <dbReference type="ARBA" id="ARBA00022777"/>
    </source>
</evidence>
<dbReference type="SMART" id="SM01342">
    <property type="entry name" value="TAN"/>
    <property type="match status" value="1"/>
</dbReference>
<accession>A0A284R507</accession>
<comment type="subcellular location">
    <subcellularLocation>
        <location evidence="16">Chromosome</location>
        <location evidence="16">Telomere</location>
    </subcellularLocation>
    <subcellularLocation>
        <location evidence="1 16">Nucleus</location>
    </subcellularLocation>
</comment>
<evidence type="ECO:0000256" key="2">
    <source>
        <dbReference type="ARBA" id="ARBA00010769"/>
    </source>
</evidence>
<dbReference type="PROSITE" id="PS50290">
    <property type="entry name" value="PI3_4_KINASE_3"/>
    <property type="match status" value="1"/>
</dbReference>
<dbReference type="InterPro" id="IPR011009">
    <property type="entry name" value="Kinase-like_dom_sf"/>
</dbReference>
<keyword evidence="12 16" id="KW-0539">Nucleus</keyword>
<evidence type="ECO:0000256" key="12">
    <source>
        <dbReference type="ARBA" id="ARBA00023242"/>
    </source>
</evidence>
<keyword evidence="16" id="KW-0779">Telomere</keyword>
<name>A0A284R507_ARMOS</name>
<dbReference type="InterPro" id="IPR014009">
    <property type="entry name" value="PIK_FAT"/>
</dbReference>
<dbReference type="SMART" id="SM00146">
    <property type="entry name" value="PI3Kc"/>
    <property type="match status" value="1"/>
</dbReference>
<feature type="domain" description="PI3K/PI4K catalytic" evidence="18">
    <location>
        <begin position="2606"/>
        <end position="2920"/>
    </location>
</feature>
<evidence type="ECO:0000256" key="16">
    <source>
        <dbReference type="RuleBase" id="RU365027"/>
    </source>
</evidence>
<dbReference type="PROSITE" id="PS00916">
    <property type="entry name" value="PI3_4_KINASE_2"/>
    <property type="match status" value="1"/>
</dbReference>
<dbReference type="InterPro" id="IPR056802">
    <property type="entry name" value="ATR-like_M-HEAT"/>
</dbReference>
<keyword evidence="9 16" id="KW-0227">DNA damage</keyword>
<evidence type="ECO:0000256" key="4">
    <source>
        <dbReference type="ARBA" id="ARBA00012513"/>
    </source>
</evidence>
<dbReference type="Proteomes" id="UP000219338">
    <property type="component" value="Unassembled WGS sequence"/>
</dbReference>
<evidence type="ECO:0000256" key="14">
    <source>
        <dbReference type="ARBA" id="ARBA00047899"/>
    </source>
</evidence>
<dbReference type="Pfam" id="PF02260">
    <property type="entry name" value="FATC"/>
    <property type="match status" value="1"/>
</dbReference>
<keyword evidence="8 16" id="KW-0547">Nucleotide-binding</keyword>
<evidence type="ECO:0000256" key="9">
    <source>
        <dbReference type="ARBA" id="ARBA00022763"/>
    </source>
</evidence>
<comment type="subunit">
    <text evidence="3">Associates with DNA double-strand breaks.</text>
</comment>
<evidence type="ECO:0000256" key="7">
    <source>
        <dbReference type="ARBA" id="ARBA00022679"/>
    </source>
</evidence>
<evidence type="ECO:0000256" key="1">
    <source>
        <dbReference type="ARBA" id="ARBA00004123"/>
    </source>
</evidence>
<dbReference type="InterPro" id="IPR003152">
    <property type="entry name" value="FATC_dom"/>
</dbReference>
<protein>
    <recommendedName>
        <fullName evidence="5 16">Serine/threonine-protein kinase Tel1</fullName>
        <ecNumber evidence="4 16">2.7.11.1</ecNumber>
    </recommendedName>
</protein>
<dbReference type="GO" id="GO:0005634">
    <property type="term" value="C:nucleus"/>
    <property type="evidence" value="ECO:0007669"/>
    <property type="project" value="UniProtKB-SubCell"/>
</dbReference>
<dbReference type="GO" id="GO:0006281">
    <property type="term" value="P:DNA repair"/>
    <property type="evidence" value="ECO:0007669"/>
    <property type="project" value="InterPro"/>
</dbReference>
<dbReference type="InterPro" id="IPR036940">
    <property type="entry name" value="PI3/4_kinase_cat_sf"/>
</dbReference>
<comment type="similarity">
    <text evidence="2 16">Belongs to the PI3/PI4-kinase family. ATM subfamily.</text>
</comment>
<organism evidence="21 22">
    <name type="scientific">Armillaria ostoyae</name>
    <name type="common">Armillaria root rot fungus</name>
    <dbReference type="NCBI Taxonomy" id="47428"/>
    <lineage>
        <taxon>Eukaryota</taxon>
        <taxon>Fungi</taxon>
        <taxon>Dikarya</taxon>
        <taxon>Basidiomycota</taxon>
        <taxon>Agaricomycotina</taxon>
        <taxon>Agaricomycetes</taxon>
        <taxon>Agaricomycetidae</taxon>
        <taxon>Agaricales</taxon>
        <taxon>Marasmiineae</taxon>
        <taxon>Physalacriaceae</taxon>
        <taxon>Armillaria</taxon>
    </lineage>
</organism>
<evidence type="ECO:0000256" key="6">
    <source>
        <dbReference type="ARBA" id="ARBA00022527"/>
    </source>
</evidence>